<sequence>MSNELVQVKTYHVEGDGITLYFLGDDPAALELTYNDAQGERKFSGKEISQQETPTGLLVSVMMEAIPDLRTIVLSLALPAANRPADMRSVMLKTFAVRTTNHTTIAGPDIIEGATQTYEVFMLDGNAW</sequence>
<dbReference type="Proteomes" id="UP000192491">
    <property type="component" value="Unassembled WGS sequence"/>
</dbReference>
<dbReference type="AlphaFoldDB" id="A0A1Y1QP06"/>
<proteinExistence type="predicted"/>
<reference evidence="1 2" key="1">
    <citation type="submission" date="2017-01" db="EMBL/GenBank/DDBJ databases">
        <title>Novel large sulfur bacteria in the metagenomes of groundwater-fed chemosynthetic microbial mats in the Lake Huron basin.</title>
        <authorList>
            <person name="Sharrar A.M."/>
            <person name="Flood B.E."/>
            <person name="Bailey J.V."/>
            <person name="Jones D.S."/>
            <person name="Biddanda B."/>
            <person name="Ruberg S.A."/>
            <person name="Marcus D.N."/>
            <person name="Dick G.J."/>
        </authorList>
    </citation>
    <scope>NUCLEOTIDE SEQUENCE [LARGE SCALE GENOMIC DNA]</scope>
    <source>
        <strain evidence="1">A8</strain>
    </source>
</reference>
<evidence type="ECO:0000313" key="2">
    <source>
        <dbReference type="Proteomes" id="UP000192491"/>
    </source>
</evidence>
<name>A0A1Y1QP06_9GAMM</name>
<dbReference type="EMBL" id="MTEJ01000122">
    <property type="protein sequence ID" value="OQX10130.1"/>
    <property type="molecule type" value="Genomic_DNA"/>
</dbReference>
<evidence type="ECO:0000313" key="1">
    <source>
        <dbReference type="EMBL" id="OQX10130.1"/>
    </source>
</evidence>
<organism evidence="1 2">
    <name type="scientific">Thiothrix lacustris</name>
    <dbReference type="NCBI Taxonomy" id="525917"/>
    <lineage>
        <taxon>Bacteria</taxon>
        <taxon>Pseudomonadati</taxon>
        <taxon>Pseudomonadota</taxon>
        <taxon>Gammaproteobacteria</taxon>
        <taxon>Thiotrichales</taxon>
        <taxon>Thiotrichaceae</taxon>
        <taxon>Thiothrix</taxon>
    </lineage>
</organism>
<comment type="caution">
    <text evidence="1">The sequence shown here is derived from an EMBL/GenBank/DDBJ whole genome shotgun (WGS) entry which is preliminary data.</text>
</comment>
<gene>
    <name evidence="1" type="ORF">BWK73_21105</name>
</gene>
<protein>
    <submittedName>
        <fullName evidence="1">Uncharacterized protein</fullName>
    </submittedName>
</protein>
<accession>A0A1Y1QP06</accession>